<evidence type="ECO:0000256" key="6">
    <source>
        <dbReference type="ARBA" id="ARBA00022692"/>
    </source>
</evidence>
<accession>A0AAJ1F1X0</accession>
<dbReference type="AlphaFoldDB" id="A0AAJ1F1X0"/>
<keyword evidence="7" id="KW-1133">Transmembrane helix</keyword>
<dbReference type="GO" id="GO:0015628">
    <property type="term" value="P:protein secretion by the type II secretion system"/>
    <property type="evidence" value="ECO:0007669"/>
    <property type="project" value="InterPro"/>
</dbReference>
<evidence type="ECO:0000256" key="2">
    <source>
        <dbReference type="ARBA" id="ARBA00021549"/>
    </source>
</evidence>
<dbReference type="Gene3D" id="3.55.40.10">
    <property type="entry name" value="minor pseudopilin epsh domain"/>
    <property type="match status" value="1"/>
</dbReference>
<dbReference type="NCBIfam" id="TIGR02532">
    <property type="entry name" value="IV_pilin_GFxxxE"/>
    <property type="match status" value="1"/>
</dbReference>
<organism evidence="12 13">
    <name type="scientific">Shewanella zhuhaiensis</name>
    <dbReference type="NCBI Taxonomy" id="2919576"/>
    <lineage>
        <taxon>Bacteria</taxon>
        <taxon>Pseudomonadati</taxon>
        <taxon>Pseudomonadota</taxon>
        <taxon>Gammaproteobacteria</taxon>
        <taxon>Alteromonadales</taxon>
        <taxon>Shewanellaceae</taxon>
        <taxon>Shewanella</taxon>
    </lineage>
</organism>
<keyword evidence="13" id="KW-1185">Reference proteome</keyword>
<evidence type="ECO:0000313" key="12">
    <source>
        <dbReference type="EMBL" id="MCH4295983.1"/>
    </source>
</evidence>
<comment type="similarity">
    <text evidence="9">Belongs to the GSP H family.</text>
</comment>
<dbReference type="SUPFAM" id="SSF54523">
    <property type="entry name" value="Pili subunits"/>
    <property type="match status" value="1"/>
</dbReference>
<comment type="caution">
    <text evidence="12">The sequence shown here is derived from an EMBL/GenBank/DDBJ whole genome shotgun (WGS) entry which is preliminary data.</text>
</comment>
<gene>
    <name evidence="12" type="primary">gspH</name>
    <name evidence="12" type="ORF">MJ923_16875</name>
</gene>
<evidence type="ECO:0000256" key="5">
    <source>
        <dbReference type="ARBA" id="ARBA00022519"/>
    </source>
</evidence>
<keyword evidence="8" id="KW-0472">Membrane</keyword>
<dbReference type="Pfam" id="PF07963">
    <property type="entry name" value="N_methyl"/>
    <property type="match status" value="1"/>
</dbReference>
<keyword evidence="5" id="KW-0997">Cell inner membrane</keyword>
<dbReference type="InterPro" id="IPR022346">
    <property type="entry name" value="T2SS_GspH"/>
</dbReference>
<evidence type="ECO:0000256" key="7">
    <source>
        <dbReference type="ARBA" id="ARBA00022989"/>
    </source>
</evidence>
<feature type="domain" description="General secretion pathway GspH" evidence="11">
    <location>
        <begin position="41"/>
        <end position="173"/>
    </location>
</feature>
<keyword evidence="3" id="KW-1003">Cell membrane</keyword>
<dbReference type="PROSITE" id="PS00409">
    <property type="entry name" value="PROKAR_NTER_METHYL"/>
    <property type="match status" value="1"/>
</dbReference>
<evidence type="ECO:0000259" key="11">
    <source>
        <dbReference type="Pfam" id="PF12019"/>
    </source>
</evidence>
<dbReference type="InterPro" id="IPR049875">
    <property type="entry name" value="TypeII_GspH"/>
</dbReference>
<dbReference type="EMBL" id="JAKUDL010000007">
    <property type="protein sequence ID" value="MCH4295983.1"/>
    <property type="molecule type" value="Genomic_DNA"/>
</dbReference>
<dbReference type="Proteomes" id="UP001297581">
    <property type="component" value="Unassembled WGS sequence"/>
</dbReference>
<evidence type="ECO:0000313" key="13">
    <source>
        <dbReference type="Proteomes" id="UP001297581"/>
    </source>
</evidence>
<reference evidence="12 13" key="1">
    <citation type="submission" date="2022-02" db="EMBL/GenBank/DDBJ databases">
        <title>The genome sequence of Shewanella sp. 3B26.</title>
        <authorList>
            <person name="Du J."/>
        </authorList>
    </citation>
    <scope>NUCLEOTIDE SEQUENCE [LARGE SCALE GENOMIC DNA]</scope>
    <source>
        <strain evidence="12 13">3B26</strain>
    </source>
</reference>
<evidence type="ECO:0000256" key="9">
    <source>
        <dbReference type="ARBA" id="ARBA00025772"/>
    </source>
</evidence>
<evidence type="ECO:0000256" key="3">
    <source>
        <dbReference type="ARBA" id="ARBA00022475"/>
    </source>
</evidence>
<evidence type="ECO:0000256" key="4">
    <source>
        <dbReference type="ARBA" id="ARBA00022481"/>
    </source>
</evidence>
<dbReference type="InterPro" id="IPR002416">
    <property type="entry name" value="T2SS_protein-GspH"/>
</dbReference>
<name>A0AAJ1F1X0_9GAMM</name>
<proteinExistence type="inferred from homology"/>
<keyword evidence="4" id="KW-0488">Methylation</keyword>
<sequence length="189" mass="20848">MKARGFTLIEVLLVVLLMGIAAAAVTLSLPSSGIKPELDKAATQFVAATDLIRDEAVLSGQFLGVVVDDNQYQYVIFKEGKWNKLENDRLLALREMQPGISLNLIVEGLPLDQEEEQESWFDEPFIDEPSAEEKAKNPEPQILVFPSGEMTAFELNFLGREQLGDEVAVLVTGDALGRVRVGRPDDEAF</sequence>
<dbReference type="InterPro" id="IPR012902">
    <property type="entry name" value="N_methyl_site"/>
</dbReference>
<dbReference type="Pfam" id="PF12019">
    <property type="entry name" value="GspH"/>
    <property type="match status" value="1"/>
</dbReference>
<dbReference type="PRINTS" id="PR00885">
    <property type="entry name" value="BCTERIALGSPH"/>
</dbReference>
<dbReference type="GO" id="GO:0015627">
    <property type="term" value="C:type II protein secretion system complex"/>
    <property type="evidence" value="ECO:0007669"/>
    <property type="project" value="InterPro"/>
</dbReference>
<evidence type="ECO:0000256" key="10">
    <source>
        <dbReference type="ARBA" id="ARBA00030775"/>
    </source>
</evidence>
<dbReference type="RefSeq" id="WP_240592086.1">
    <property type="nucleotide sequence ID" value="NZ_JAKUDL010000007.1"/>
</dbReference>
<comment type="subcellular location">
    <subcellularLocation>
        <location evidence="1">Cell inner membrane</location>
        <topology evidence="1">Single-pass membrane protein</topology>
    </subcellularLocation>
</comment>
<dbReference type="NCBIfam" id="TIGR01708">
    <property type="entry name" value="typeII_sec_gspH"/>
    <property type="match status" value="1"/>
</dbReference>
<evidence type="ECO:0000256" key="1">
    <source>
        <dbReference type="ARBA" id="ARBA00004377"/>
    </source>
</evidence>
<dbReference type="InterPro" id="IPR045584">
    <property type="entry name" value="Pilin-like"/>
</dbReference>
<evidence type="ECO:0000256" key="8">
    <source>
        <dbReference type="ARBA" id="ARBA00023136"/>
    </source>
</evidence>
<keyword evidence="6" id="KW-0812">Transmembrane</keyword>
<protein>
    <recommendedName>
        <fullName evidence="2">Type II secretion system protein H</fullName>
    </recommendedName>
    <alternativeName>
        <fullName evidence="10">General secretion pathway protein H</fullName>
    </alternativeName>
</protein>
<dbReference type="GO" id="GO:0005886">
    <property type="term" value="C:plasma membrane"/>
    <property type="evidence" value="ECO:0007669"/>
    <property type="project" value="UniProtKB-SubCell"/>
</dbReference>